<evidence type="ECO:0007829" key="5">
    <source>
        <dbReference type="PeptideAtlas" id="A0AB13A9F3"/>
    </source>
</evidence>
<evidence type="ECO:0000256" key="1">
    <source>
        <dbReference type="SAM" id="MobiDB-lite"/>
    </source>
</evidence>
<dbReference type="GO" id="GO:0043240">
    <property type="term" value="C:Fanconi anaemia nuclear complex"/>
    <property type="evidence" value="ECO:0007669"/>
    <property type="project" value="InterPro"/>
</dbReference>
<organism evidence="2 3">
    <name type="scientific">Danio rerio</name>
    <name type="common">Zebrafish</name>
    <name type="synonym">Brachydanio rerio</name>
    <dbReference type="NCBI Taxonomy" id="7955"/>
    <lineage>
        <taxon>Eukaryota</taxon>
        <taxon>Metazoa</taxon>
        <taxon>Chordata</taxon>
        <taxon>Craniata</taxon>
        <taxon>Vertebrata</taxon>
        <taxon>Euteleostomi</taxon>
        <taxon>Actinopterygii</taxon>
        <taxon>Neopterygii</taxon>
        <taxon>Teleostei</taxon>
        <taxon>Ostariophysi</taxon>
        <taxon>Cypriniformes</taxon>
        <taxon>Danionidae</taxon>
        <taxon>Danioninae</taxon>
        <taxon>Danio</taxon>
    </lineage>
</organism>
<dbReference type="GO" id="GO:0036297">
    <property type="term" value="P:interstrand cross-link repair"/>
    <property type="evidence" value="ECO:0007669"/>
    <property type="project" value="InterPro"/>
</dbReference>
<feature type="compositionally biased region" description="Basic and acidic residues" evidence="1">
    <location>
        <begin position="729"/>
        <end position="742"/>
    </location>
</feature>
<evidence type="ECO:0000313" key="4">
    <source>
        <dbReference type="ZFIN" id="ZDB-GENE-060510-1"/>
    </source>
</evidence>
<dbReference type="AlphaFoldDB" id="A0AB13A9F3"/>
<keyword evidence="2" id="KW-1185">Reference proteome</keyword>
<name>A0AB13A9F3_DANRE</name>
<reference evidence="3" key="5">
    <citation type="submission" date="2025-08" db="UniProtKB">
        <authorList>
            <consortium name="RefSeq"/>
        </authorList>
    </citation>
    <scope>IDENTIFICATION</scope>
    <source>
        <strain evidence="3">Tuebingen</strain>
    </source>
</reference>
<accession>A0AB13A9F3</accession>
<reference evidence="3" key="2">
    <citation type="journal article" date="2009" name="Mutat. Res.">
        <title>The Fanconi anemia/BRCA gene network in zebrafish: embryonic expression and comparative genomics.</title>
        <authorList>
            <person name="Titus T.A."/>
            <person name="Yan Y.L."/>
            <person name="Wilson C."/>
            <person name="Starks A.M."/>
            <person name="Frohnmayer J.D."/>
            <person name="Bremiller R.A."/>
            <person name="Canestro C."/>
            <person name="Rodriguez-Mari A."/>
            <person name="He X."/>
            <person name="Postlethwait J.H."/>
        </authorList>
    </citation>
    <scope>NUCLEOTIDE SEQUENCE</scope>
    <source>
        <strain evidence="3">Tuebingen</strain>
    </source>
</reference>
<dbReference type="Proteomes" id="UP000000437">
    <property type="component" value="Chromosome 9"/>
</dbReference>
<reference evidence="3" key="3">
    <citation type="journal article" date="2018" name="PLoS Genet.">
        <title>Multiplexed CRISPR/Cas9-mediated knockout of 19 Fanconi anemia pathway genes in zebrafish revealed their roles in growth, sexual development and fertility.</title>
        <authorList>
            <person name="Ramanagoudr-Bhojappa R."/>
            <person name="Carrington B."/>
            <person name="Ramaswami M."/>
            <person name="Bishop K."/>
            <person name="Robbins G.M."/>
            <person name="Jones M."/>
            <person name="Harper U."/>
            <person name="Frederickson S.C."/>
            <person name="Kimble D.C."/>
            <person name="Sood R."/>
            <person name="Chandrasekharappa S.C."/>
        </authorList>
    </citation>
    <scope>NUCLEOTIDE SEQUENCE</scope>
    <source>
        <strain evidence="3">Tuebingen</strain>
    </source>
</reference>
<dbReference type="PANTHER" id="PTHR28450:SF1">
    <property type="entry name" value="FANCONI ANEMIA GROUP B PROTEIN"/>
    <property type="match status" value="1"/>
</dbReference>
<dbReference type="AGR" id="ZFIN:ZDB-GENE-060510-1"/>
<evidence type="ECO:0000313" key="2">
    <source>
        <dbReference type="Proteomes" id="UP000000437"/>
    </source>
</evidence>
<proteinExistence type="evidence at protein level"/>
<protein>
    <submittedName>
        <fullName evidence="3">Fanconi anemia group B protein</fullName>
    </submittedName>
</protein>
<dbReference type="PANTHER" id="PTHR28450">
    <property type="entry name" value="FANCONI ANEMIA GROUP B PROTEIN"/>
    <property type="match status" value="1"/>
</dbReference>
<feature type="region of interest" description="Disordered" evidence="1">
    <location>
        <begin position="724"/>
        <end position="748"/>
    </location>
</feature>
<dbReference type="ZFIN" id="ZDB-GENE-060510-1">
    <property type="gene designation" value="fancb"/>
</dbReference>
<dbReference type="InterPro" id="IPR033333">
    <property type="entry name" value="FANCB"/>
</dbReference>
<dbReference type="KEGG" id="dre:108179053"/>
<dbReference type="RefSeq" id="NP_001410587.1">
    <property type="nucleotide sequence ID" value="NM_001423658.1"/>
</dbReference>
<keyword evidence="5" id="KW-1267">Proteomics identification</keyword>
<reference evidence="3" key="4">
    <citation type="journal article" date="2019" name="PLoS ONE">
        <title>Individual knock out of glycine receptor alpha subunits identifies a specific requirement of glra1 for motor function in zebrafish.</title>
        <authorList>
            <person name="Samarut E."/>
            <person name="Chalopin D."/>
            <person name="Riche R."/>
            <person name="Allard M."/>
            <person name="Liao M."/>
            <person name="Drapeau P."/>
        </authorList>
    </citation>
    <scope>NUCLEOTIDE SEQUENCE</scope>
    <source>
        <strain evidence="3">Tuebingen</strain>
    </source>
</reference>
<reference evidence="3" key="1">
    <citation type="journal article" date="2006" name="Gene">
        <title>The Fanconi anemia gene network is conserved from zebrafish to human.</title>
        <authorList>
            <person name="Titus T.A."/>
            <person name="Selvig D.R."/>
            <person name="Qin B."/>
            <person name="Wilson C."/>
            <person name="Starks A.M."/>
            <person name="Roe B.A."/>
            <person name="Postlethwait J.H."/>
        </authorList>
    </citation>
    <scope>NUCLEOTIDE SEQUENCE</scope>
    <source>
        <strain evidence="3">Tuebingen</strain>
    </source>
</reference>
<evidence type="ECO:0000313" key="3">
    <source>
        <dbReference type="RefSeq" id="NP_001410587.1"/>
    </source>
</evidence>
<dbReference type="GeneID" id="108179053"/>
<gene>
    <name evidence="3 4" type="primary">fancb</name>
</gene>
<dbReference type="CTD" id="2187"/>
<sequence length="807" mass="90803">MAAEQRIRMLAFGGDVLVFQSKTFGTKARGSEVSFFRFSFNQDSQMFSIKEQNTIHKDSSAEIEIIHCCAALDQQKRQKVPCVLLRLCKKRASAFKYMLYSICNDVKLHVEFVLVHNIRDRISILQGPMFTWRHENVVYHASLKDGGVKEAQIPFKVDFMHELSRKIVAPKEQDLFYLIEDAQILDAARLVPDAYRSVLQCMMVLSAEDVHGDLKSAVLAATSMKQLVYFEDCVPQDVCVLPYERPLDIQILHTLKNECLIAVSFAQGHVCAVWKDTFQVACCWSSVHLLLVDDFLRCGSDQMLLLFEDCSSSEQINTFLLTDLCGVTHSHGRTDSEVSDTSDEVQENHLLTVQALDSRLQSGLMYLEELQRDVQVKDRLVQQTLSALADLLSGKHHLTPTPEQEGLVSLWDDEDDEDDAGVMDEGMQTEDAEALLQVDRVRQRVIDQSLIIGVLLMPTNGTSVMDMSVSVVLDGDQSSASPVLNSRTVILPYPSSEFESCLGPSAVKRIRRSDTSISTLALLSVTDAAPLLASGSVRFPIMLHYSRRSSGSPAESVRLSQHCGQISLKLKDVADGKFRPRLLQDCKLNTEEAREDLLSLKALLAVWPLLIRCSDHTLADVQLWLQQSLGLQRLMVDPHFTVDPSGVMLIHWEQRSPFQAVLSIYCRNELPVLHFLQALCDFLPASHDVRLLKSSVRSAGGLAESLQTEINTINQGVASVLQRPDEEELHAHGEESAEESHGTTESQRLHRLREAWLREKGRSYDRLRPLLDSTEYSRLTEQLIHTQMKTDEEALMEVANESLKWSI</sequence>